<protein>
    <recommendedName>
        <fullName evidence="1">Reverse transcriptase domain-containing protein</fullName>
    </recommendedName>
</protein>
<keyword evidence="3" id="KW-1185">Reference proteome</keyword>
<dbReference type="EMBL" id="JAZDWU010000004">
    <property type="protein sequence ID" value="KAL0004756.1"/>
    <property type="molecule type" value="Genomic_DNA"/>
</dbReference>
<accession>A0AAW2D6C4</accession>
<dbReference type="Pfam" id="PF13456">
    <property type="entry name" value="RVT_3"/>
    <property type="match status" value="1"/>
</dbReference>
<dbReference type="InterPro" id="IPR026960">
    <property type="entry name" value="RVT-Znf"/>
</dbReference>
<proteinExistence type="predicted"/>
<dbReference type="Pfam" id="PF13966">
    <property type="entry name" value="zf-RVT"/>
    <property type="match status" value="1"/>
</dbReference>
<dbReference type="InterPro" id="IPR012337">
    <property type="entry name" value="RNaseH-like_sf"/>
</dbReference>
<comment type="caution">
    <text evidence="2">The sequence shown here is derived from an EMBL/GenBank/DDBJ whole genome shotgun (WGS) entry which is preliminary data.</text>
</comment>
<dbReference type="InterPro" id="IPR043502">
    <property type="entry name" value="DNA/RNA_pol_sf"/>
</dbReference>
<dbReference type="InterPro" id="IPR002156">
    <property type="entry name" value="RNaseH_domain"/>
</dbReference>
<dbReference type="PANTHER" id="PTHR33116">
    <property type="entry name" value="REVERSE TRANSCRIPTASE ZINC-BINDING DOMAIN-CONTAINING PROTEIN-RELATED-RELATED"/>
    <property type="match status" value="1"/>
</dbReference>
<dbReference type="SUPFAM" id="SSF56219">
    <property type="entry name" value="DNase I-like"/>
    <property type="match status" value="1"/>
</dbReference>
<dbReference type="CDD" id="cd06222">
    <property type="entry name" value="RNase_H_like"/>
    <property type="match status" value="1"/>
</dbReference>
<dbReference type="Gene3D" id="3.60.10.10">
    <property type="entry name" value="Endonuclease/exonuclease/phosphatase"/>
    <property type="match status" value="1"/>
</dbReference>
<organism evidence="2 3">
    <name type="scientific">Lithocarpus litseifolius</name>
    <dbReference type="NCBI Taxonomy" id="425828"/>
    <lineage>
        <taxon>Eukaryota</taxon>
        <taxon>Viridiplantae</taxon>
        <taxon>Streptophyta</taxon>
        <taxon>Embryophyta</taxon>
        <taxon>Tracheophyta</taxon>
        <taxon>Spermatophyta</taxon>
        <taxon>Magnoliopsida</taxon>
        <taxon>eudicotyledons</taxon>
        <taxon>Gunneridae</taxon>
        <taxon>Pentapetalae</taxon>
        <taxon>rosids</taxon>
        <taxon>fabids</taxon>
        <taxon>Fagales</taxon>
        <taxon>Fagaceae</taxon>
        <taxon>Lithocarpus</taxon>
    </lineage>
</organism>
<dbReference type="InterPro" id="IPR000477">
    <property type="entry name" value="RT_dom"/>
</dbReference>
<evidence type="ECO:0000259" key="1">
    <source>
        <dbReference type="PROSITE" id="PS50878"/>
    </source>
</evidence>
<evidence type="ECO:0000313" key="2">
    <source>
        <dbReference type="EMBL" id="KAL0004756.1"/>
    </source>
</evidence>
<name>A0AAW2D6C4_9ROSI</name>
<dbReference type="Proteomes" id="UP001459277">
    <property type="component" value="Unassembled WGS sequence"/>
</dbReference>
<dbReference type="InterPro" id="IPR036397">
    <property type="entry name" value="RNaseH_sf"/>
</dbReference>
<dbReference type="Gene3D" id="3.30.420.10">
    <property type="entry name" value="Ribonuclease H-like superfamily/Ribonuclease H"/>
    <property type="match status" value="1"/>
</dbReference>
<feature type="domain" description="Reverse transcriptase" evidence="1">
    <location>
        <begin position="410"/>
        <end position="679"/>
    </location>
</feature>
<dbReference type="GO" id="GO:0003676">
    <property type="term" value="F:nucleic acid binding"/>
    <property type="evidence" value="ECO:0007669"/>
    <property type="project" value="InterPro"/>
</dbReference>
<sequence>MNIITWNCRGALKPSFQSHVRELVRVHDLAILVLMETKIRGDKAKEILSRLPFDEAVHTDTIGYAGGLWMLWHSDRVEISMLASTEQEIHATVKECLDKCGMIDISFSGPRFTWNNKREVQAFIQERIDRFFVNASWCTLYPEARVVHLTRCHSDHCPIMLDMLTRIHSGRKRPFKFQTCWLTDPTFPRIVSHAWRQPNILMEAIENFTKEALIWNKEHFGNIFAKKKNIQARLNGIQKATAIRPSTFLLELEKDLLRELDTILRQEEELWALKSQVNWMIQGDRNTAFYHVSTLVRRKRNQILAIKNNMEDWLHEEAEVKDFIREGFNKIYTTSMSSASRLVPSSLPWQAKLSDEERESISGDVTEEEIKAALWSLKAYKAPGPDGLHAGFFQRFWLVVGGSVIDEVKRVFVERSVPRYLNKTHVTLIPKVQGPETLGNYRPISLCNTVYKIVTKVIVARLRPHLDKLVSSVQAAFVPGRKGLDNAIITQEVIHSITKKMGEVGYMALKIDLEKAYDKLEWSFIKYMLIRANIPVDLIDIIMSCVSTVSTSILVNGEVLDPIYPSRGIRQGDSLFPYFFILCMDYLGQLIEEKCHIKLWQPVKVSQSGPPFSHVFFADDLVLFAKADHVNCTAIRDVLDDFCSVSGQSISEAKSRVFFSPNVDRDTRESLCDILGFASTPELGKYLGIPIKHGSTSSEDYSFILDRVKKKLAGWKANLLSMAGRAVLIQASTTAIPSYVMQCSHLPVKILEGLDRVNRNFLWGSSETARKIHWVGWKKVTRTKEEGGLSLQNARGRNVALLAKLNWRFNNEKETPWAKVLKAKYCNSRRLSSSNADRLPCSRIWKAMKKGREVFNAGSMWMVGRDSKMSFWYGNWTKRGPFQHLIQGPLNYEESKWEVKDLMTDTGWNINQISFVLPSEVSLMIHATPFPLVGRGRDSLAWRSNPRGVFDLRSAYSLANGAAQDSSFSAIWIWKANTLPQIKTFMWQCAHNSIGVKGCLSRRGLGVDDKCPICQEGVETVLHALRDCSWVRSIWRHLGVLPSNHVFWRADLQEWLVYNGNSNCNDTAGNLPWKMLFPFALWNLWKSRNGSVFRGKKSNLDLAKEVVNQVEFMYCVVTPRDLTCRTIKGVRWEKPQVGWVKLNMDGAFKGNPGLAGCGGVVRNEDGRWIAGFARRIGVTSSFVAELWGLREGLILCSSLNIHSLVIELDAKAVVDVFLNPNYQNNAVSPILEDCRQLMLRFQQVQLRHCFRQANRCADLLARMSFKQATYFISYNCPPVDIRNLLEEDVAGLDFTISDSGNTTQEGLFGVFPTKNLPSESSIQNWMLIELLGIIGGID</sequence>
<evidence type="ECO:0000313" key="3">
    <source>
        <dbReference type="Proteomes" id="UP001459277"/>
    </source>
</evidence>
<dbReference type="InterPro" id="IPR036691">
    <property type="entry name" value="Endo/exonu/phosph_ase_sf"/>
</dbReference>
<dbReference type="InterPro" id="IPR044730">
    <property type="entry name" value="RNase_H-like_dom_plant"/>
</dbReference>
<dbReference type="SUPFAM" id="SSF56672">
    <property type="entry name" value="DNA/RNA polymerases"/>
    <property type="match status" value="1"/>
</dbReference>
<dbReference type="CDD" id="cd01650">
    <property type="entry name" value="RT_nLTR_like"/>
    <property type="match status" value="1"/>
</dbReference>
<dbReference type="GO" id="GO:0004523">
    <property type="term" value="F:RNA-DNA hybrid ribonuclease activity"/>
    <property type="evidence" value="ECO:0007669"/>
    <property type="project" value="InterPro"/>
</dbReference>
<reference evidence="2 3" key="1">
    <citation type="submission" date="2024-01" db="EMBL/GenBank/DDBJ databases">
        <title>A telomere-to-telomere, gap-free genome of sweet tea (Lithocarpus litseifolius).</title>
        <authorList>
            <person name="Zhou J."/>
        </authorList>
    </citation>
    <scope>NUCLEOTIDE SEQUENCE [LARGE SCALE GENOMIC DNA]</scope>
    <source>
        <strain evidence="2">Zhou-2022a</strain>
        <tissue evidence="2">Leaf</tissue>
    </source>
</reference>
<dbReference type="SUPFAM" id="SSF53098">
    <property type="entry name" value="Ribonuclease H-like"/>
    <property type="match status" value="1"/>
</dbReference>
<gene>
    <name evidence="2" type="ORF">SO802_012317</name>
</gene>
<dbReference type="PANTHER" id="PTHR33116:SF86">
    <property type="entry name" value="REVERSE TRANSCRIPTASE DOMAIN-CONTAINING PROTEIN"/>
    <property type="match status" value="1"/>
</dbReference>
<dbReference type="PROSITE" id="PS50878">
    <property type="entry name" value="RT_POL"/>
    <property type="match status" value="1"/>
</dbReference>
<dbReference type="Pfam" id="PF00078">
    <property type="entry name" value="RVT_1"/>
    <property type="match status" value="1"/>
</dbReference>